<dbReference type="Proteomes" id="UP000789366">
    <property type="component" value="Unassembled WGS sequence"/>
</dbReference>
<dbReference type="EMBL" id="CAJVPW010055973">
    <property type="protein sequence ID" value="CAG8774205.1"/>
    <property type="molecule type" value="Genomic_DNA"/>
</dbReference>
<reference evidence="1" key="1">
    <citation type="submission" date="2021-06" db="EMBL/GenBank/DDBJ databases">
        <authorList>
            <person name="Kallberg Y."/>
            <person name="Tangrot J."/>
            <person name="Rosling A."/>
        </authorList>
    </citation>
    <scope>NUCLEOTIDE SEQUENCE</scope>
    <source>
        <strain evidence="1">28 12/20/2015</strain>
    </source>
</reference>
<evidence type="ECO:0000313" key="1">
    <source>
        <dbReference type="EMBL" id="CAG8774205.1"/>
    </source>
</evidence>
<protein>
    <submittedName>
        <fullName evidence="1">2691_t:CDS:1</fullName>
    </submittedName>
</protein>
<accession>A0ACA9R2F5</accession>
<proteinExistence type="predicted"/>
<evidence type="ECO:0000313" key="2">
    <source>
        <dbReference type="Proteomes" id="UP000789366"/>
    </source>
</evidence>
<comment type="caution">
    <text evidence="1">The sequence shown here is derived from an EMBL/GenBank/DDBJ whole genome shotgun (WGS) entry which is preliminary data.</text>
</comment>
<feature type="non-terminal residue" evidence="1">
    <location>
        <position position="46"/>
    </location>
</feature>
<gene>
    <name evidence="1" type="ORF">SPELUC_LOCUS15971</name>
</gene>
<keyword evidence="2" id="KW-1185">Reference proteome</keyword>
<sequence length="46" mass="5392">KEDLCLGDFKVNEFSVKKILNFWKTLHILNNTVQPQTSLTNNNWLS</sequence>
<feature type="non-terminal residue" evidence="1">
    <location>
        <position position="1"/>
    </location>
</feature>
<name>A0ACA9R2F5_9GLOM</name>
<organism evidence="1 2">
    <name type="scientific">Cetraspora pellucida</name>
    <dbReference type="NCBI Taxonomy" id="1433469"/>
    <lineage>
        <taxon>Eukaryota</taxon>
        <taxon>Fungi</taxon>
        <taxon>Fungi incertae sedis</taxon>
        <taxon>Mucoromycota</taxon>
        <taxon>Glomeromycotina</taxon>
        <taxon>Glomeromycetes</taxon>
        <taxon>Diversisporales</taxon>
        <taxon>Gigasporaceae</taxon>
        <taxon>Cetraspora</taxon>
    </lineage>
</organism>